<reference evidence="2" key="1">
    <citation type="submission" date="2014-09" db="EMBL/GenBank/DDBJ databases">
        <title>Genome sequence of the luminous mushroom Mycena chlorophos for searching fungal bioluminescence genes.</title>
        <authorList>
            <person name="Tanaka Y."/>
            <person name="Kasuga D."/>
            <person name="Oba Y."/>
            <person name="Hase S."/>
            <person name="Sato K."/>
            <person name="Oba Y."/>
            <person name="Sakakibara Y."/>
        </authorList>
    </citation>
    <scope>NUCLEOTIDE SEQUENCE</scope>
</reference>
<gene>
    <name evidence="2" type="ORF">MCHLO_04914</name>
</gene>
<keyword evidence="3" id="KW-1185">Reference proteome</keyword>
<protein>
    <submittedName>
        <fullName evidence="2">Uncharacterized protein</fullName>
    </submittedName>
</protein>
<proteinExistence type="predicted"/>
<name>A0ABQ0L8H7_MYCCL</name>
<evidence type="ECO:0000313" key="3">
    <source>
        <dbReference type="Proteomes" id="UP000815677"/>
    </source>
</evidence>
<evidence type="ECO:0000313" key="2">
    <source>
        <dbReference type="EMBL" id="GAT47453.1"/>
    </source>
</evidence>
<dbReference type="Proteomes" id="UP000815677">
    <property type="component" value="Unassembled WGS sequence"/>
</dbReference>
<dbReference type="EMBL" id="DF843529">
    <property type="protein sequence ID" value="GAT47453.1"/>
    <property type="molecule type" value="Genomic_DNA"/>
</dbReference>
<evidence type="ECO:0000256" key="1">
    <source>
        <dbReference type="SAM" id="MobiDB-lite"/>
    </source>
</evidence>
<organism evidence="2 3">
    <name type="scientific">Mycena chlorophos</name>
    <name type="common">Agaric fungus</name>
    <name type="synonym">Agaricus chlorophos</name>
    <dbReference type="NCBI Taxonomy" id="658473"/>
    <lineage>
        <taxon>Eukaryota</taxon>
        <taxon>Fungi</taxon>
        <taxon>Dikarya</taxon>
        <taxon>Basidiomycota</taxon>
        <taxon>Agaricomycotina</taxon>
        <taxon>Agaricomycetes</taxon>
        <taxon>Agaricomycetidae</taxon>
        <taxon>Agaricales</taxon>
        <taxon>Marasmiineae</taxon>
        <taxon>Mycenaceae</taxon>
        <taxon>Mycena</taxon>
    </lineage>
</organism>
<accession>A0ABQ0L8H7</accession>
<sequence length="128" mass="14609">MTSLQDVAASSRGEGRANQGQHGRRWFDGVLPEDHTGAGTQEDHAVLQHPLMFSAAQVRRVRTGCEDLEADADVYPMLTRRHDTRSPLRSQRRTTSSVDLKRFEFAQVELRIHHAVLQERSWPLPMHD</sequence>
<feature type="region of interest" description="Disordered" evidence="1">
    <location>
        <begin position="1"/>
        <end position="38"/>
    </location>
</feature>